<keyword evidence="3 6" id="KW-0812">Transmembrane</keyword>
<dbReference type="Gene3D" id="1.20.950.20">
    <property type="entry name" value="Transmembrane di-heme cytochromes, Chain C"/>
    <property type="match status" value="1"/>
</dbReference>
<comment type="caution">
    <text evidence="8">The sequence shown here is derived from an EMBL/GenBank/DDBJ whole genome shotgun (WGS) entry which is preliminary data.</text>
</comment>
<evidence type="ECO:0000256" key="5">
    <source>
        <dbReference type="ARBA" id="ARBA00023136"/>
    </source>
</evidence>
<evidence type="ECO:0000256" key="3">
    <source>
        <dbReference type="ARBA" id="ARBA00022692"/>
    </source>
</evidence>
<dbReference type="Proteomes" id="UP000811844">
    <property type="component" value="Unassembled WGS sequence"/>
</dbReference>
<evidence type="ECO:0000313" key="8">
    <source>
        <dbReference type="EMBL" id="MBR9729461.1"/>
    </source>
</evidence>
<evidence type="ECO:0000313" key="9">
    <source>
        <dbReference type="Proteomes" id="UP000811844"/>
    </source>
</evidence>
<feature type="transmembrane region" description="Helical" evidence="6">
    <location>
        <begin position="46"/>
        <end position="65"/>
    </location>
</feature>
<dbReference type="InterPro" id="IPR016174">
    <property type="entry name" value="Di-haem_cyt_TM"/>
</dbReference>
<dbReference type="SUPFAM" id="SSF81342">
    <property type="entry name" value="Transmembrane di-heme cytochromes"/>
    <property type="match status" value="1"/>
</dbReference>
<keyword evidence="2" id="KW-1003">Cell membrane</keyword>
<evidence type="ECO:0000256" key="1">
    <source>
        <dbReference type="ARBA" id="ARBA00004651"/>
    </source>
</evidence>
<dbReference type="RefSeq" id="WP_153661497.1">
    <property type="nucleotide sequence ID" value="NZ_JAAIKR010000020.1"/>
</dbReference>
<sequence length="174" mass="19499">MKLPRFMRVLSDKLHVLIIACCFVLLPSSSWILIGRQLRKNANIWEYIHVYLGAIAAILGVLFVVKCCLKGGWRQFFPWLNLQFSQLIDDIVGLCKLKLPSSGGKGLLSVVEGIGLILLMGVCVTGLMWLIFQGQADALSWRKYHIIFAQGLCGFVLLHMVFAVIHVVEMIKNA</sequence>
<evidence type="ECO:0000256" key="4">
    <source>
        <dbReference type="ARBA" id="ARBA00022989"/>
    </source>
</evidence>
<dbReference type="Pfam" id="PF01292">
    <property type="entry name" value="Ni_hydr_CYTB"/>
    <property type="match status" value="1"/>
</dbReference>
<feature type="transmembrane region" description="Helical" evidence="6">
    <location>
        <begin position="106"/>
        <end position="132"/>
    </location>
</feature>
<reference evidence="8 9" key="1">
    <citation type="submission" date="2020-02" db="EMBL/GenBank/DDBJ databases">
        <title>Shewanella WXL01 sp. nov., a marine bacterium isolated from green algae in Luhuitou Fringing Reef (Northern South China Sea).</title>
        <authorList>
            <person name="Wang X."/>
        </authorList>
    </citation>
    <scope>NUCLEOTIDE SEQUENCE [LARGE SCALE GENOMIC DNA]</scope>
    <source>
        <strain evidence="8 9">MCCC 1A01895</strain>
    </source>
</reference>
<dbReference type="InterPro" id="IPR011577">
    <property type="entry name" value="Cyt_b561_bac/Ni-Hgenase"/>
</dbReference>
<feature type="domain" description="Cytochrome b561 bacterial/Ni-hydrogenase" evidence="7">
    <location>
        <begin position="14"/>
        <end position="167"/>
    </location>
</feature>
<comment type="subcellular location">
    <subcellularLocation>
        <location evidence="1">Cell membrane</location>
        <topology evidence="1">Multi-pass membrane protein</topology>
    </subcellularLocation>
</comment>
<keyword evidence="4 6" id="KW-1133">Transmembrane helix</keyword>
<dbReference type="EMBL" id="JAAIKR010000020">
    <property type="protein sequence ID" value="MBR9729461.1"/>
    <property type="molecule type" value="Genomic_DNA"/>
</dbReference>
<name>A0ABS5I643_9GAMM</name>
<keyword evidence="9" id="KW-1185">Reference proteome</keyword>
<evidence type="ECO:0000256" key="6">
    <source>
        <dbReference type="SAM" id="Phobius"/>
    </source>
</evidence>
<evidence type="ECO:0000256" key="2">
    <source>
        <dbReference type="ARBA" id="ARBA00022475"/>
    </source>
</evidence>
<organism evidence="8 9">
    <name type="scientific">Shewanella intestini</name>
    <dbReference type="NCBI Taxonomy" id="2017544"/>
    <lineage>
        <taxon>Bacteria</taxon>
        <taxon>Pseudomonadati</taxon>
        <taxon>Pseudomonadota</taxon>
        <taxon>Gammaproteobacteria</taxon>
        <taxon>Alteromonadales</taxon>
        <taxon>Shewanellaceae</taxon>
        <taxon>Shewanella</taxon>
    </lineage>
</organism>
<proteinExistence type="predicted"/>
<keyword evidence="5 6" id="KW-0472">Membrane</keyword>
<feature type="transmembrane region" description="Helical" evidence="6">
    <location>
        <begin position="144"/>
        <end position="168"/>
    </location>
</feature>
<protein>
    <submittedName>
        <fullName evidence="8">Cytochrome b/b6 domain-containing protein</fullName>
    </submittedName>
</protein>
<evidence type="ECO:0000259" key="7">
    <source>
        <dbReference type="Pfam" id="PF01292"/>
    </source>
</evidence>
<accession>A0ABS5I643</accession>
<gene>
    <name evidence="8" type="ORF">G3R48_15925</name>
</gene>